<dbReference type="PROSITE" id="PS51707">
    <property type="entry name" value="CYTH"/>
    <property type="match status" value="1"/>
</dbReference>
<dbReference type="SUPFAM" id="SSF55154">
    <property type="entry name" value="CYTH-like phosphatases"/>
    <property type="match status" value="1"/>
</dbReference>
<sequence length="226" mass="25866">MSLLHIPCFICIKLDHMEIEIKLRLPSEQDTLRLEDALGGHPSSTENQDNVFFDGVHKELIKSKLVFRIRIIERSGKESIAVVALKGNAVLVDGIAHVEEEEEQIDIGTARRIIANPNLISEEAKKHRLLKKIVDRVPCNDGYSQMGRFRNVRNKYTWKEYTVEVDRTTYTHGSCYEVEIESTDPVKAKEQMCVIVGWTHLLQEHGIAFGNSQKNKFENMIYGTLD</sequence>
<name>A0A9P8CWY0_MORAP</name>
<dbReference type="Pfam" id="PF01928">
    <property type="entry name" value="CYTH"/>
    <property type="match status" value="1"/>
</dbReference>
<evidence type="ECO:0000313" key="3">
    <source>
        <dbReference type="Proteomes" id="UP000717515"/>
    </source>
</evidence>
<proteinExistence type="predicted"/>
<gene>
    <name evidence="2" type="ORF">KVV02_003215</name>
</gene>
<evidence type="ECO:0000259" key="1">
    <source>
        <dbReference type="PROSITE" id="PS51707"/>
    </source>
</evidence>
<organism evidence="2 3">
    <name type="scientific">Mortierella alpina</name>
    <name type="common">Oleaginous fungus</name>
    <name type="synonym">Mortierella renispora</name>
    <dbReference type="NCBI Taxonomy" id="64518"/>
    <lineage>
        <taxon>Eukaryota</taxon>
        <taxon>Fungi</taxon>
        <taxon>Fungi incertae sedis</taxon>
        <taxon>Mucoromycota</taxon>
        <taxon>Mortierellomycotina</taxon>
        <taxon>Mortierellomycetes</taxon>
        <taxon>Mortierellales</taxon>
        <taxon>Mortierellaceae</taxon>
        <taxon>Mortierella</taxon>
    </lineage>
</organism>
<dbReference type="Proteomes" id="UP000717515">
    <property type="component" value="Unassembled WGS sequence"/>
</dbReference>
<dbReference type="PANTHER" id="PTHR34948">
    <property type="entry name" value="OS08G0299200 PROTEIN"/>
    <property type="match status" value="1"/>
</dbReference>
<feature type="domain" description="CYTH" evidence="1">
    <location>
        <begin position="16"/>
        <end position="223"/>
    </location>
</feature>
<dbReference type="InterPro" id="IPR033469">
    <property type="entry name" value="CYTH-like_dom_sf"/>
</dbReference>
<evidence type="ECO:0000313" key="2">
    <source>
        <dbReference type="EMBL" id="KAG9321579.1"/>
    </source>
</evidence>
<accession>A0A9P8CWY0</accession>
<dbReference type="GO" id="GO:0016462">
    <property type="term" value="F:pyrophosphatase activity"/>
    <property type="evidence" value="ECO:0007669"/>
    <property type="project" value="UniProtKB-ARBA"/>
</dbReference>
<comment type="caution">
    <text evidence="2">The sequence shown here is derived from an EMBL/GenBank/DDBJ whole genome shotgun (WGS) entry which is preliminary data.</text>
</comment>
<dbReference type="InterPro" id="IPR023577">
    <property type="entry name" value="CYTH_domain"/>
</dbReference>
<reference evidence="2" key="1">
    <citation type="submission" date="2021-07" db="EMBL/GenBank/DDBJ databases">
        <title>Draft genome of Mortierella alpina, strain LL118, isolated from an aspen leaf litter sample.</title>
        <authorList>
            <person name="Yang S."/>
            <person name="Vinatzer B.A."/>
        </authorList>
    </citation>
    <scope>NUCLEOTIDE SEQUENCE</scope>
    <source>
        <strain evidence="2">LL118</strain>
    </source>
</reference>
<dbReference type="PANTHER" id="PTHR34948:SF2">
    <property type="entry name" value="TRIPHOSPHATE TUNNEL METALLOENZYME 3"/>
    <property type="match status" value="1"/>
</dbReference>
<dbReference type="Gene3D" id="2.40.320.10">
    <property type="entry name" value="Hypothetical Protein Pfu-838710-001"/>
    <property type="match status" value="1"/>
</dbReference>
<dbReference type="AlphaFoldDB" id="A0A9P8CWY0"/>
<dbReference type="EMBL" id="JAIFTL010000196">
    <property type="protein sequence ID" value="KAG9321579.1"/>
    <property type="molecule type" value="Genomic_DNA"/>
</dbReference>
<protein>
    <recommendedName>
        <fullName evidence="1">CYTH domain-containing protein</fullName>
    </recommendedName>
</protein>